<dbReference type="Gene3D" id="1.20.120.520">
    <property type="entry name" value="nmb1532 protein domain like"/>
    <property type="match status" value="1"/>
</dbReference>
<reference evidence="2 3" key="1">
    <citation type="submission" date="2019-11" db="EMBL/GenBank/DDBJ databases">
        <title>Acidiferrimicrobium australis gen. nov., sp. nov., an acidophilic and obligately heterotrophic, member of the Actinobacteria that catalyses dissimilatory oxido- reduction of iron isolated from metal-rich acidic water in Chile.</title>
        <authorList>
            <person name="Gonzalez D."/>
            <person name="Huber K."/>
            <person name="Hedrich S."/>
            <person name="Rojas-Villalobos C."/>
            <person name="Quatrini R."/>
            <person name="Dinamarca M.A."/>
            <person name="Schwarz A."/>
            <person name="Canales C."/>
            <person name="Nancucheo I."/>
        </authorList>
    </citation>
    <scope>NUCLEOTIDE SEQUENCE [LARGE SCALE GENOMIC DNA]</scope>
    <source>
        <strain evidence="2 3">USS-CCA1</strain>
    </source>
</reference>
<sequence>MCSYCGCEAEPAVRALMAEHDRIADLAYRARAASAGGDPQAAALLAEVAAAFADHSRGEEVGLFAQLRLAGEGVAEVDELEAQHRRLRAALADPNLAGRPTDLVAVLAELTEHAEREDDDLFPFALQRLPDESWSALARSG</sequence>
<dbReference type="EMBL" id="WJHE01001439">
    <property type="protein sequence ID" value="MST35111.1"/>
    <property type="molecule type" value="Genomic_DNA"/>
</dbReference>
<accession>A0ABW9R0J2</accession>
<dbReference type="InterPro" id="IPR012312">
    <property type="entry name" value="Hemerythrin-like"/>
</dbReference>
<gene>
    <name evidence="2" type="ORF">GHK86_20565</name>
</gene>
<feature type="domain" description="Hemerythrin-like" evidence="1">
    <location>
        <begin position="13"/>
        <end position="125"/>
    </location>
</feature>
<evidence type="ECO:0000259" key="1">
    <source>
        <dbReference type="Pfam" id="PF01814"/>
    </source>
</evidence>
<dbReference type="Proteomes" id="UP000437736">
    <property type="component" value="Unassembled WGS sequence"/>
</dbReference>
<dbReference type="Pfam" id="PF01814">
    <property type="entry name" value="Hemerythrin"/>
    <property type="match status" value="1"/>
</dbReference>
<evidence type="ECO:0000313" key="2">
    <source>
        <dbReference type="EMBL" id="MST35111.1"/>
    </source>
</evidence>
<evidence type="ECO:0000313" key="3">
    <source>
        <dbReference type="Proteomes" id="UP000437736"/>
    </source>
</evidence>
<name>A0ABW9R0J2_9ACTN</name>
<proteinExistence type="predicted"/>
<protein>
    <submittedName>
        <fullName evidence="2">Hemerythrin domain-containing protein</fullName>
    </submittedName>
</protein>
<keyword evidence="3" id="KW-1185">Reference proteome</keyword>
<comment type="caution">
    <text evidence="2">The sequence shown here is derived from an EMBL/GenBank/DDBJ whole genome shotgun (WGS) entry which is preliminary data.</text>
</comment>
<organism evidence="2 3">
    <name type="scientific">Acidiferrimicrobium australe</name>
    <dbReference type="NCBI Taxonomy" id="2664430"/>
    <lineage>
        <taxon>Bacteria</taxon>
        <taxon>Bacillati</taxon>
        <taxon>Actinomycetota</taxon>
        <taxon>Acidimicrobiia</taxon>
        <taxon>Acidimicrobiales</taxon>
        <taxon>Acidimicrobiaceae</taxon>
        <taxon>Acidiferrimicrobium</taxon>
    </lineage>
</organism>